<dbReference type="AlphaFoldDB" id="A0AA36GJ26"/>
<keyword evidence="4" id="KW-0479">Metal-binding</keyword>
<comment type="cofactor">
    <cofactor evidence="1">
        <name>Mn(2+)</name>
        <dbReference type="ChEBI" id="CHEBI:29035"/>
    </cofactor>
</comment>
<dbReference type="InterPro" id="IPR001932">
    <property type="entry name" value="PPM-type_phosphatase-like_dom"/>
</dbReference>
<sequence>MVSPRPMFSARQLCTDVTRSNKLESAIPVLNRPISSRKNKDKYTAAPRRSVALSFDSFCANSSVDQFETVVELTEVPENITDTIELENPDTVADEFGQSPLYFKIGYFSLIGLLRTHVLLENYHQTLKTVANVNFDAKVGVFHVFTSFNLVVCAATLYRCGELWRFASSSMPDGIAIDLSLDQKPEDDIERTRIVNAGGFVNEDGRVIGGLNLSRAFGDHSYKKNTDLSLRDQRITALPDVKVEALQPNDEFLVIAYDGIW</sequence>
<dbReference type="GO" id="GO:0005852">
    <property type="term" value="C:eukaryotic translation initiation factor 3 complex"/>
    <property type="evidence" value="ECO:0007669"/>
    <property type="project" value="InterPro"/>
</dbReference>
<proteinExistence type="inferred from homology"/>
<organism evidence="10 11">
    <name type="scientific">Cylicocyclus nassatus</name>
    <name type="common">Nematode worm</name>
    <dbReference type="NCBI Taxonomy" id="53992"/>
    <lineage>
        <taxon>Eukaryota</taxon>
        <taxon>Metazoa</taxon>
        <taxon>Ecdysozoa</taxon>
        <taxon>Nematoda</taxon>
        <taxon>Chromadorea</taxon>
        <taxon>Rhabditida</taxon>
        <taxon>Rhabditina</taxon>
        <taxon>Rhabditomorpha</taxon>
        <taxon>Strongyloidea</taxon>
        <taxon>Strongylidae</taxon>
        <taxon>Cylicocyclus</taxon>
    </lineage>
</organism>
<dbReference type="InterPro" id="IPR019382">
    <property type="entry name" value="eIF3l"/>
</dbReference>
<dbReference type="GO" id="GO:0046872">
    <property type="term" value="F:metal ion binding"/>
    <property type="evidence" value="ECO:0007669"/>
    <property type="project" value="UniProtKB-KW"/>
</dbReference>
<feature type="domain" description="PPM-type phosphatase" evidence="9">
    <location>
        <begin position="24"/>
        <end position="261"/>
    </location>
</feature>
<evidence type="ECO:0000256" key="1">
    <source>
        <dbReference type="ARBA" id="ARBA00001936"/>
    </source>
</evidence>
<comment type="similarity">
    <text evidence="2">Belongs to the PP2C family.</text>
</comment>
<reference evidence="10" key="1">
    <citation type="submission" date="2023-07" db="EMBL/GenBank/DDBJ databases">
        <authorList>
            <consortium name="CYATHOMIX"/>
        </authorList>
    </citation>
    <scope>NUCLEOTIDE SEQUENCE</scope>
    <source>
        <strain evidence="10">N/A</strain>
    </source>
</reference>
<dbReference type="CDD" id="cd00143">
    <property type="entry name" value="PP2Cc"/>
    <property type="match status" value="1"/>
</dbReference>
<keyword evidence="6" id="KW-0460">Magnesium</keyword>
<comment type="caution">
    <text evidence="10">The sequence shown here is derived from an EMBL/GenBank/DDBJ whole genome shotgun (WGS) entry which is preliminary data.</text>
</comment>
<protein>
    <recommendedName>
        <fullName evidence="3">protein-serine/threonine phosphatase</fullName>
        <ecNumber evidence="3">3.1.3.16</ecNumber>
    </recommendedName>
</protein>
<keyword evidence="5" id="KW-0378">Hydrolase</keyword>
<dbReference type="Pfam" id="PF10255">
    <property type="entry name" value="Paf67"/>
    <property type="match status" value="1"/>
</dbReference>
<evidence type="ECO:0000256" key="6">
    <source>
        <dbReference type="ARBA" id="ARBA00022842"/>
    </source>
</evidence>
<dbReference type="Gene3D" id="3.60.40.10">
    <property type="entry name" value="PPM-type phosphatase domain"/>
    <property type="match status" value="1"/>
</dbReference>
<evidence type="ECO:0000259" key="9">
    <source>
        <dbReference type="PROSITE" id="PS51746"/>
    </source>
</evidence>
<dbReference type="GO" id="GO:0003743">
    <property type="term" value="F:translation initiation factor activity"/>
    <property type="evidence" value="ECO:0007669"/>
    <property type="project" value="InterPro"/>
</dbReference>
<evidence type="ECO:0000256" key="4">
    <source>
        <dbReference type="ARBA" id="ARBA00022723"/>
    </source>
</evidence>
<dbReference type="Proteomes" id="UP001176961">
    <property type="component" value="Unassembled WGS sequence"/>
</dbReference>
<dbReference type="InterPro" id="IPR015655">
    <property type="entry name" value="PP2C"/>
</dbReference>
<dbReference type="SUPFAM" id="SSF81606">
    <property type="entry name" value="PP2C-like"/>
    <property type="match status" value="1"/>
</dbReference>
<gene>
    <name evidence="10" type="ORF">CYNAS_LOCUS3019</name>
</gene>
<dbReference type="PANTHER" id="PTHR13832">
    <property type="entry name" value="PROTEIN PHOSPHATASE 2C"/>
    <property type="match status" value="1"/>
</dbReference>
<evidence type="ECO:0000313" key="10">
    <source>
        <dbReference type="EMBL" id="CAJ0591036.1"/>
    </source>
</evidence>
<dbReference type="Pfam" id="PF00481">
    <property type="entry name" value="PP2C"/>
    <property type="match status" value="1"/>
</dbReference>
<dbReference type="GO" id="GO:0004722">
    <property type="term" value="F:protein serine/threonine phosphatase activity"/>
    <property type="evidence" value="ECO:0007669"/>
    <property type="project" value="UniProtKB-EC"/>
</dbReference>
<dbReference type="PROSITE" id="PS51746">
    <property type="entry name" value="PPM_2"/>
    <property type="match status" value="1"/>
</dbReference>
<name>A0AA36GJ26_CYLNA</name>
<keyword evidence="8" id="KW-0464">Manganese</keyword>
<evidence type="ECO:0000256" key="5">
    <source>
        <dbReference type="ARBA" id="ARBA00022801"/>
    </source>
</evidence>
<keyword evidence="11" id="KW-1185">Reference proteome</keyword>
<accession>A0AA36GJ26</accession>
<evidence type="ECO:0000256" key="2">
    <source>
        <dbReference type="ARBA" id="ARBA00006702"/>
    </source>
</evidence>
<evidence type="ECO:0000256" key="7">
    <source>
        <dbReference type="ARBA" id="ARBA00022912"/>
    </source>
</evidence>
<evidence type="ECO:0000256" key="8">
    <source>
        <dbReference type="ARBA" id="ARBA00023211"/>
    </source>
</evidence>
<keyword evidence="7" id="KW-0904">Protein phosphatase</keyword>
<evidence type="ECO:0000313" key="11">
    <source>
        <dbReference type="Proteomes" id="UP001176961"/>
    </source>
</evidence>
<dbReference type="EMBL" id="CATQJL010000001">
    <property type="protein sequence ID" value="CAJ0591036.1"/>
    <property type="molecule type" value="Genomic_DNA"/>
</dbReference>
<dbReference type="PANTHER" id="PTHR13832:SF803">
    <property type="entry name" value="PROTEIN PHOSPHATASE 1G"/>
    <property type="match status" value="1"/>
</dbReference>
<evidence type="ECO:0000256" key="3">
    <source>
        <dbReference type="ARBA" id="ARBA00013081"/>
    </source>
</evidence>
<dbReference type="EC" id="3.1.3.16" evidence="3"/>
<dbReference type="InterPro" id="IPR036457">
    <property type="entry name" value="PPM-type-like_dom_sf"/>
</dbReference>